<feature type="non-terminal residue" evidence="1">
    <location>
        <position position="138"/>
    </location>
</feature>
<gene>
    <name evidence="1" type="ORF">FA13DRAFT_1603760</name>
</gene>
<comment type="caution">
    <text evidence="1">The sequence shown here is derived from an EMBL/GenBank/DDBJ whole genome shotgun (WGS) entry which is preliminary data.</text>
</comment>
<evidence type="ECO:0000313" key="1">
    <source>
        <dbReference type="EMBL" id="TEB18980.1"/>
    </source>
</evidence>
<dbReference type="OrthoDB" id="3256444at2759"/>
<protein>
    <submittedName>
        <fullName evidence="1">Uncharacterized protein</fullName>
    </submittedName>
</protein>
<dbReference type="AlphaFoldDB" id="A0A4Y7SBH1"/>
<accession>A0A4Y7SBH1</accession>
<keyword evidence="2" id="KW-1185">Reference proteome</keyword>
<sequence length="138" mass="15732">LVNEVSTLRRHLQAQHRKKYIKWCDCNDFQSKLPSDVKARKEKAASNQTTLDGHAVPIEPAPPSVKYSDALFRQVVEEWLIATNQPLQCVDHPKFHELIDVASRATEGVKIPTRQATRESIIDRFKKNVAELSAKFNV</sequence>
<evidence type="ECO:0000313" key="2">
    <source>
        <dbReference type="Proteomes" id="UP000298030"/>
    </source>
</evidence>
<name>A0A4Y7SBH1_COPMI</name>
<reference evidence="1 2" key="1">
    <citation type="journal article" date="2019" name="Nat. Ecol. Evol.">
        <title>Megaphylogeny resolves global patterns of mushroom evolution.</title>
        <authorList>
            <person name="Varga T."/>
            <person name="Krizsan K."/>
            <person name="Foldi C."/>
            <person name="Dima B."/>
            <person name="Sanchez-Garcia M."/>
            <person name="Sanchez-Ramirez S."/>
            <person name="Szollosi G.J."/>
            <person name="Szarkandi J.G."/>
            <person name="Papp V."/>
            <person name="Albert L."/>
            <person name="Andreopoulos W."/>
            <person name="Angelini C."/>
            <person name="Antonin V."/>
            <person name="Barry K.W."/>
            <person name="Bougher N.L."/>
            <person name="Buchanan P."/>
            <person name="Buyck B."/>
            <person name="Bense V."/>
            <person name="Catcheside P."/>
            <person name="Chovatia M."/>
            <person name="Cooper J."/>
            <person name="Damon W."/>
            <person name="Desjardin D."/>
            <person name="Finy P."/>
            <person name="Geml J."/>
            <person name="Haridas S."/>
            <person name="Hughes K."/>
            <person name="Justo A."/>
            <person name="Karasinski D."/>
            <person name="Kautmanova I."/>
            <person name="Kiss B."/>
            <person name="Kocsube S."/>
            <person name="Kotiranta H."/>
            <person name="LaButti K.M."/>
            <person name="Lechner B.E."/>
            <person name="Liimatainen K."/>
            <person name="Lipzen A."/>
            <person name="Lukacs Z."/>
            <person name="Mihaltcheva S."/>
            <person name="Morgado L.N."/>
            <person name="Niskanen T."/>
            <person name="Noordeloos M.E."/>
            <person name="Ohm R.A."/>
            <person name="Ortiz-Santana B."/>
            <person name="Ovrebo C."/>
            <person name="Racz N."/>
            <person name="Riley R."/>
            <person name="Savchenko A."/>
            <person name="Shiryaev A."/>
            <person name="Soop K."/>
            <person name="Spirin V."/>
            <person name="Szebenyi C."/>
            <person name="Tomsovsky M."/>
            <person name="Tulloss R.E."/>
            <person name="Uehling J."/>
            <person name="Grigoriev I.V."/>
            <person name="Vagvolgyi C."/>
            <person name="Papp T."/>
            <person name="Martin F.M."/>
            <person name="Miettinen O."/>
            <person name="Hibbett D.S."/>
            <person name="Nagy L.G."/>
        </authorList>
    </citation>
    <scope>NUCLEOTIDE SEQUENCE [LARGE SCALE GENOMIC DNA]</scope>
    <source>
        <strain evidence="1 2">FP101781</strain>
    </source>
</reference>
<dbReference type="Proteomes" id="UP000298030">
    <property type="component" value="Unassembled WGS sequence"/>
</dbReference>
<dbReference type="EMBL" id="QPFP01000213">
    <property type="protein sequence ID" value="TEB18980.1"/>
    <property type="molecule type" value="Genomic_DNA"/>
</dbReference>
<feature type="non-terminal residue" evidence="1">
    <location>
        <position position="1"/>
    </location>
</feature>
<proteinExistence type="predicted"/>
<organism evidence="1 2">
    <name type="scientific">Coprinellus micaceus</name>
    <name type="common">Glistening ink-cap mushroom</name>
    <name type="synonym">Coprinus micaceus</name>
    <dbReference type="NCBI Taxonomy" id="71717"/>
    <lineage>
        <taxon>Eukaryota</taxon>
        <taxon>Fungi</taxon>
        <taxon>Dikarya</taxon>
        <taxon>Basidiomycota</taxon>
        <taxon>Agaricomycotina</taxon>
        <taxon>Agaricomycetes</taxon>
        <taxon>Agaricomycetidae</taxon>
        <taxon>Agaricales</taxon>
        <taxon>Agaricineae</taxon>
        <taxon>Psathyrellaceae</taxon>
        <taxon>Coprinellus</taxon>
    </lineage>
</organism>